<evidence type="ECO:0000256" key="1">
    <source>
        <dbReference type="SAM" id="MobiDB-lite"/>
    </source>
</evidence>
<accession>A0ABM3HPB4</accession>
<feature type="region of interest" description="Disordered" evidence="1">
    <location>
        <begin position="1"/>
        <end position="22"/>
    </location>
</feature>
<feature type="compositionally biased region" description="Acidic residues" evidence="1">
    <location>
        <begin position="13"/>
        <end position="22"/>
    </location>
</feature>
<keyword evidence="2" id="KW-1185">Reference proteome</keyword>
<gene>
    <name evidence="3" type="primary">LOC115746891</name>
</gene>
<dbReference type="RefSeq" id="XP_048138454.1">
    <property type="nucleotide sequence ID" value="XM_048282497.1"/>
</dbReference>
<sequence length="135" mass="14949">MASVESFAHGSEPGEEATELEIPEVDGALLREILEELDKDNIAMGSGNGGGRGEYVVQPLEVHHHPNPVADAPSSEQERVLAQDLDWLEDLVLPGDEVKMGWYGDEMVGAMEFHYVVEDGNWEFYDRIASEDMGF</sequence>
<reference evidence="3" key="1">
    <citation type="submission" date="2025-08" db="UniProtKB">
        <authorList>
            <consortium name="RefSeq"/>
        </authorList>
    </citation>
    <scope>IDENTIFICATION</scope>
    <source>
        <tissue evidence="3">Leaf</tissue>
    </source>
</reference>
<proteinExistence type="predicted"/>
<evidence type="ECO:0000313" key="3">
    <source>
        <dbReference type="RefSeq" id="XP_048138454.1"/>
    </source>
</evidence>
<protein>
    <submittedName>
        <fullName evidence="3">Uncharacterized protein LOC115746891</fullName>
    </submittedName>
</protein>
<dbReference type="GeneID" id="115746891"/>
<organism evidence="2 3">
    <name type="scientific">Rhodamnia argentea</name>
    <dbReference type="NCBI Taxonomy" id="178133"/>
    <lineage>
        <taxon>Eukaryota</taxon>
        <taxon>Viridiplantae</taxon>
        <taxon>Streptophyta</taxon>
        <taxon>Embryophyta</taxon>
        <taxon>Tracheophyta</taxon>
        <taxon>Spermatophyta</taxon>
        <taxon>Magnoliopsida</taxon>
        <taxon>eudicotyledons</taxon>
        <taxon>Gunneridae</taxon>
        <taxon>Pentapetalae</taxon>
        <taxon>rosids</taxon>
        <taxon>malvids</taxon>
        <taxon>Myrtales</taxon>
        <taxon>Myrtaceae</taxon>
        <taxon>Myrtoideae</taxon>
        <taxon>Myrteae</taxon>
        <taxon>Australasian group</taxon>
        <taxon>Rhodamnia</taxon>
    </lineage>
</organism>
<evidence type="ECO:0000313" key="2">
    <source>
        <dbReference type="Proteomes" id="UP000827889"/>
    </source>
</evidence>
<dbReference type="Proteomes" id="UP000827889">
    <property type="component" value="Chromosome 7"/>
</dbReference>
<name>A0ABM3HPB4_9MYRT</name>